<dbReference type="Gene3D" id="3.40.50.2060">
    <property type="match status" value="1"/>
</dbReference>
<feature type="region of interest" description="Disordered" evidence="2">
    <location>
        <begin position="337"/>
        <end position="356"/>
    </location>
</feature>
<name>A0A7S2IYM0_9DINO</name>
<accession>A0A7S2IYM0</accession>
<dbReference type="Gene3D" id="3.90.830.10">
    <property type="entry name" value="Syntaxin Binding Protein 1, Chain A, domain 2"/>
    <property type="match status" value="1"/>
</dbReference>
<dbReference type="EMBL" id="HBGW01020811">
    <property type="protein sequence ID" value="CAD9532905.1"/>
    <property type="molecule type" value="Transcribed_RNA"/>
</dbReference>
<reference evidence="3" key="1">
    <citation type="submission" date="2021-01" db="EMBL/GenBank/DDBJ databases">
        <authorList>
            <person name="Corre E."/>
            <person name="Pelletier E."/>
            <person name="Niang G."/>
            <person name="Scheremetjew M."/>
            <person name="Finn R."/>
            <person name="Kale V."/>
            <person name="Holt S."/>
            <person name="Cochrane G."/>
            <person name="Meng A."/>
            <person name="Brown T."/>
            <person name="Cohen L."/>
        </authorList>
    </citation>
    <scope>NUCLEOTIDE SEQUENCE</scope>
    <source>
        <strain evidence="3">RCC3387</strain>
    </source>
</reference>
<organism evidence="3">
    <name type="scientific">Zooxanthella nutricula</name>
    <dbReference type="NCBI Taxonomy" id="1333877"/>
    <lineage>
        <taxon>Eukaryota</taxon>
        <taxon>Sar</taxon>
        <taxon>Alveolata</taxon>
        <taxon>Dinophyceae</taxon>
        <taxon>Peridiniales</taxon>
        <taxon>Peridiniales incertae sedis</taxon>
        <taxon>Zooxanthella</taxon>
    </lineage>
</organism>
<evidence type="ECO:0000256" key="2">
    <source>
        <dbReference type="SAM" id="MobiDB-lite"/>
    </source>
</evidence>
<dbReference type="PANTHER" id="PTHR11679">
    <property type="entry name" value="VESICLE PROTEIN SORTING-ASSOCIATED"/>
    <property type="match status" value="1"/>
</dbReference>
<dbReference type="SUPFAM" id="SSF56815">
    <property type="entry name" value="Sec1/munc18-like (SM) proteins"/>
    <property type="match status" value="1"/>
</dbReference>
<dbReference type="InterPro" id="IPR027482">
    <property type="entry name" value="Sec1-like_dom2"/>
</dbReference>
<sequence length="635" mass="69251">MAQHSAQSIQELQKGQITRMLSLDSQGTWDGATTFKVLVHDMFCRDVIGPLLNVGALRSQGVTTPMSLHHDRQPQPGVPAIYFVEPTEENIKRIVEDLEAGRSGLYESVYINFASSVPRHLLEQLAKGALNAGAANRVAGVFDRFVSFVSLSPHLFALNLPHAYWTLHSPATKDQYLSQYIDRIVDGLLSVLITAKALPIIRCQKSDPVAEMISRKLDERIREMKRTGGSSALELFTGARGAEAGGAGQRPLLCIFDRDVDLASMVNHTWTYQAMVQDILGMKLNKVVVPEDSGDGKEPKKTTYSVDEKDTFWVKHGGDEFPDVMKAVHEVNEKFNEKRQQMTQSSGGEDPADSAGLASAFNALPEMMEQKRLMDKHTNMIHALLEAFKGRDLKNLLEMEDNFASQSTGTSIGQVEQLLTDGQKGTVLDKTRALMALYLSKPSMPPAQLSGLIEALQNIGGDVSGIRYLQHLSSMKNMVASQSVAPAPGGAGSSGGSGAASLMNSMFSKGEGFLAAGLNSIQNVILSKKEMVICKILESLMEPTSKLDDTYHYFDPKTQAAGQEAPRTRTPFRRSLVFMIGGGNYTEMQSIQEWAQNNGRHVTYGCTDLVSPEQFVSELCTLGKDQAGGGAPDLS</sequence>
<proteinExistence type="inferred from homology"/>
<evidence type="ECO:0000313" key="3">
    <source>
        <dbReference type="EMBL" id="CAD9532905.1"/>
    </source>
</evidence>
<gene>
    <name evidence="3" type="ORF">BRAN1462_LOCUS13177</name>
</gene>
<dbReference type="Pfam" id="PF00995">
    <property type="entry name" value="Sec1"/>
    <property type="match status" value="1"/>
</dbReference>
<dbReference type="InterPro" id="IPR043127">
    <property type="entry name" value="Sec-1-like_dom3a"/>
</dbReference>
<evidence type="ECO:0000256" key="1">
    <source>
        <dbReference type="ARBA" id="ARBA00009884"/>
    </source>
</evidence>
<dbReference type="InterPro" id="IPR043154">
    <property type="entry name" value="Sec-1-like_dom1"/>
</dbReference>
<dbReference type="AlphaFoldDB" id="A0A7S2IYM0"/>
<dbReference type="GO" id="GO:0016192">
    <property type="term" value="P:vesicle-mediated transport"/>
    <property type="evidence" value="ECO:0007669"/>
    <property type="project" value="InterPro"/>
</dbReference>
<dbReference type="InterPro" id="IPR001619">
    <property type="entry name" value="Sec1-like"/>
</dbReference>
<dbReference type="Gene3D" id="1.25.40.60">
    <property type="match status" value="1"/>
</dbReference>
<dbReference type="InterPro" id="IPR036045">
    <property type="entry name" value="Sec1-like_sf"/>
</dbReference>
<comment type="similarity">
    <text evidence="1">Belongs to the STXBP/unc-18/SEC1 family.</text>
</comment>
<dbReference type="PIRSF" id="PIRSF005715">
    <property type="entry name" value="VPS45_Sec1"/>
    <property type="match status" value="1"/>
</dbReference>
<protein>
    <submittedName>
        <fullName evidence="3">Uncharacterized protein</fullName>
    </submittedName>
</protein>
<dbReference type="Gene3D" id="3.40.50.1910">
    <property type="match status" value="1"/>
</dbReference>